<evidence type="ECO:0000256" key="5">
    <source>
        <dbReference type="ARBA" id="ARBA00022729"/>
    </source>
</evidence>
<feature type="chain" id="PRO_5015151009" evidence="7">
    <location>
        <begin position="21"/>
        <end position="721"/>
    </location>
</feature>
<dbReference type="EMBL" id="NCKW01005190">
    <property type="protein sequence ID" value="POM73314.1"/>
    <property type="molecule type" value="Genomic_DNA"/>
</dbReference>
<proteinExistence type="inferred from homology"/>
<keyword evidence="10" id="KW-1185">Reference proteome</keyword>
<evidence type="ECO:0000256" key="4">
    <source>
        <dbReference type="ARBA" id="ARBA00022525"/>
    </source>
</evidence>
<dbReference type="Pfam" id="PF22748">
    <property type="entry name" value="PexRD54_WY"/>
    <property type="match status" value="3"/>
</dbReference>
<feature type="domain" description="RxLR effector PexRD54 WY" evidence="8">
    <location>
        <begin position="547"/>
        <end position="584"/>
    </location>
</feature>
<sequence length="721" mass="83219">MYVYWMVGLVFLISTVLVDADRSMADFIVTPSNGPVVRSSTVNRISATRLLRTRSVLNEEDTEERVRPSISAFEKFKTMFTSSKVTPEKLASWLEKGESLDSVFVRLRLHQDGTWLFYNPRLATWVQYADDLSAKNPTKGISAISTLTTLYGDDELYKMIETAKRVSSTETLATKLQTEQMQHWVTTRKDPDDIFRLFNLDKVGKNIISNPQFTSWIKYVDDLNAKHPEEPTSMFSTLTKYFSDDVLLKMTEDAKWYERTKGVATKLESDWLQAGLNSRTTPDKVLMNLGLGRASDTLLESLLLKMWVKYMDAFNARYPDKKTTMIEAFSHTFGDIDVTKMLHAAKKKDWTRNIATELESAQLKMWLDSKKSIDDDVFKLLKLDKEANSFRDKPVFNTWISYINYFITENPDKKAKVFSALETRFSDRPMNTILNAASNFPSMESTATKIQTSKIQGYVTSNKSPREVFKLLGIDAVGDHVLGTSVFQSWLRYVKDFNKRNPMHKESWYEPLRVGYDWFGVERIIEQALQNPRTVNIGKMVENARLQDWMDRKHPPEHVFQFLHLEKAGEQTLASPKFKVWSKYLNDFNKRYPDQKTTMLNGLRANYIDRLLLPMLKAAKNDPSTEKLASNLQNALINKWLVDKKNPEDLYRMLDGVETSDELIVSRSSLRCQGILKKCYYQSLVVYREVEIADEDSCSTWFKPIAHKANNITSGYTITMI</sequence>
<feature type="domain" description="RxLR effector PexRD54 WY" evidence="8">
    <location>
        <begin position="179"/>
        <end position="220"/>
    </location>
</feature>
<dbReference type="AlphaFoldDB" id="A0A2P4Y692"/>
<accession>A0A2P4Y692</accession>
<keyword evidence="5 7" id="KW-0732">Signal</keyword>
<keyword evidence="6" id="KW-0843">Virulence</keyword>
<dbReference type="GO" id="GO:0043657">
    <property type="term" value="C:host cell"/>
    <property type="evidence" value="ECO:0007669"/>
    <property type="project" value="UniProtKB-SubCell"/>
</dbReference>
<keyword evidence="4" id="KW-0964">Secreted</keyword>
<comment type="similarity">
    <text evidence="3">Belongs to the RxLR effector family.</text>
</comment>
<dbReference type="Proteomes" id="UP000237271">
    <property type="component" value="Unassembled WGS sequence"/>
</dbReference>
<comment type="caution">
    <text evidence="9">The sequence shown here is derived from an EMBL/GenBank/DDBJ whole genome shotgun (WGS) entry which is preliminary data.</text>
</comment>
<evidence type="ECO:0000259" key="8">
    <source>
        <dbReference type="Pfam" id="PF22748"/>
    </source>
</evidence>
<evidence type="ECO:0000256" key="6">
    <source>
        <dbReference type="ARBA" id="ARBA00023026"/>
    </source>
</evidence>
<name>A0A2P4Y692_9STRA</name>
<evidence type="ECO:0000313" key="10">
    <source>
        <dbReference type="Proteomes" id="UP000237271"/>
    </source>
</evidence>
<dbReference type="OrthoDB" id="128291at2759"/>
<evidence type="ECO:0000313" key="9">
    <source>
        <dbReference type="EMBL" id="POM73314.1"/>
    </source>
</evidence>
<dbReference type="GO" id="GO:0005576">
    <property type="term" value="C:extracellular region"/>
    <property type="evidence" value="ECO:0007669"/>
    <property type="project" value="UniProtKB-SubCell"/>
</dbReference>
<dbReference type="Pfam" id="PF16810">
    <property type="entry name" value="RXLR"/>
    <property type="match status" value="1"/>
</dbReference>
<evidence type="ECO:0000256" key="7">
    <source>
        <dbReference type="SAM" id="SignalP"/>
    </source>
</evidence>
<feature type="signal peptide" evidence="7">
    <location>
        <begin position="1"/>
        <end position="20"/>
    </location>
</feature>
<protein>
    <submittedName>
        <fullName evidence="9">RxLR effector</fullName>
    </submittedName>
</protein>
<reference evidence="9 10" key="1">
    <citation type="journal article" date="2017" name="Genome Biol. Evol.">
        <title>Phytophthora megakarya and P. palmivora, closely related causal agents of cacao black pod rot, underwent increases in genome sizes and gene numbers by different mechanisms.</title>
        <authorList>
            <person name="Ali S.S."/>
            <person name="Shao J."/>
            <person name="Lary D.J."/>
            <person name="Kronmiller B."/>
            <person name="Shen D."/>
            <person name="Strem M.D."/>
            <person name="Amoako-Attah I."/>
            <person name="Akrofi A.Y."/>
            <person name="Begoude B.A."/>
            <person name="Ten Hoopen G.M."/>
            <person name="Coulibaly K."/>
            <person name="Kebe B.I."/>
            <person name="Melnick R.L."/>
            <person name="Guiltinan M.J."/>
            <person name="Tyler B.M."/>
            <person name="Meinhardt L.W."/>
            <person name="Bailey B.A."/>
        </authorList>
    </citation>
    <scope>NUCLEOTIDE SEQUENCE [LARGE SCALE GENOMIC DNA]</scope>
    <source>
        <strain evidence="10">sbr112.9</strain>
    </source>
</reference>
<dbReference type="InterPro" id="IPR054463">
    <property type="entry name" value="PexRD54_WY"/>
</dbReference>
<organism evidence="9 10">
    <name type="scientific">Phytophthora palmivora</name>
    <dbReference type="NCBI Taxonomy" id="4796"/>
    <lineage>
        <taxon>Eukaryota</taxon>
        <taxon>Sar</taxon>
        <taxon>Stramenopiles</taxon>
        <taxon>Oomycota</taxon>
        <taxon>Peronosporomycetes</taxon>
        <taxon>Peronosporales</taxon>
        <taxon>Peronosporaceae</taxon>
        <taxon>Phytophthora</taxon>
    </lineage>
</organism>
<comment type="subcellular location">
    <subcellularLocation>
        <location evidence="1">Host cell</location>
    </subcellularLocation>
    <subcellularLocation>
        <location evidence="2">Secreted</location>
    </subcellularLocation>
</comment>
<evidence type="ECO:0000256" key="1">
    <source>
        <dbReference type="ARBA" id="ARBA00004340"/>
    </source>
</evidence>
<feature type="domain" description="RxLR effector PexRD54 WY" evidence="8">
    <location>
        <begin position="362"/>
        <end position="403"/>
    </location>
</feature>
<gene>
    <name evidence="9" type="ORF">PHPALM_9847</name>
</gene>
<evidence type="ECO:0000256" key="2">
    <source>
        <dbReference type="ARBA" id="ARBA00004613"/>
    </source>
</evidence>
<dbReference type="InterPro" id="IPR031825">
    <property type="entry name" value="RXLR"/>
</dbReference>
<evidence type="ECO:0000256" key="3">
    <source>
        <dbReference type="ARBA" id="ARBA00010400"/>
    </source>
</evidence>